<keyword evidence="7" id="KW-1185">Reference proteome</keyword>
<evidence type="ECO:0000256" key="2">
    <source>
        <dbReference type="ARBA" id="ARBA00022803"/>
    </source>
</evidence>
<name>A0A286RB21_9BACT</name>
<dbReference type="Proteomes" id="UP000215086">
    <property type="component" value="Chromosome"/>
</dbReference>
<dbReference type="OrthoDB" id="275761at2"/>
<keyword evidence="5" id="KW-0472">Membrane</keyword>
<proteinExistence type="predicted"/>
<dbReference type="InterPro" id="IPR019734">
    <property type="entry name" value="TPR_rpt"/>
</dbReference>
<dbReference type="InterPro" id="IPR051012">
    <property type="entry name" value="CellSynth/LPSAsmb/PSIAsmb"/>
</dbReference>
<sequence>MGELSAVKTVQANASRGADARRPSGWMMLAGLLALVAVVFILAQVSGLRMVQSPREEATGQHGSTPGQKQATSSISPSPPLPTNTAELIEEVHREILAIRERYPDDIDCREMEARFLDWVGKSEEAVAIWKECLEKSPQYAHAYVGLASVAFKRGDYEQAATWARQAIGLDPGYYRARDICAEALLNLGRPQEAVEVLAEYLAKDPRAHGLFLLGRAYTLLQDWDRAAKAYEAAVRKYPDYAEAFYALSRVYLRQGKRAEAEKILARYWELMKKRDLHVEGMPLGTDFKEASVNAAIISSDLGRIYLAKGNREEALRLWYRAIALDPSHLPAREMLAQLALQERRDGEAIVQYQKLMELDPMSLQYPLVLAAILTRNQRLSEAEQILRAFCERWPERPEGYVAIAQFYLAVAGRAEDARKAAEKAVEIAGTAANYALLAQAAHAAGNQQKAEQAFKKAVELAPGRPEWERLREMILQETSARQSGQP</sequence>
<dbReference type="Pfam" id="PF13432">
    <property type="entry name" value="TPR_16"/>
    <property type="match status" value="1"/>
</dbReference>
<feature type="repeat" description="TPR" evidence="3">
    <location>
        <begin position="208"/>
        <end position="241"/>
    </location>
</feature>
<dbReference type="Pfam" id="PF13181">
    <property type="entry name" value="TPR_8"/>
    <property type="match status" value="1"/>
</dbReference>
<organism evidence="6 7">
    <name type="scientific">Thermogutta terrifontis</name>
    <dbReference type="NCBI Taxonomy" id="1331910"/>
    <lineage>
        <taxon>Bacteria</taxon>
        <taxon>Pseudomonadati</taxon>
        <taxon>Planctomycetota</taxon>
        <taxon>Planctomycetia</taxon>
        <taxon>Pirellulales</taxon>
        <taxon>Thermoguttaceae</taxon>
        <taxon>Thermogutta</taxon>
    </lineage>
</organism>
<keyword evidence="1" id="KW-0677">Repeat</keyword>
<feature type="transmembrane region" description="Helical" evidence="5">
    <location>
        <begin position="25"/>
        <end position="45"/>
    </location>
</feature>
<dbReference type="Pfam" id="PF14559">
    <property type="entry name" value="TPR_19"/>
    <property type="match status" value="2"/>
</dbReference>
<evidence type="ECO:0000256" key="3">
    <source>
        <dbReference type="PROSITE-ProRule" id="PRU00339"/>
    </source>
</evidence>
<dbReference type="AlphaFoldDB" id="A0A286RB21"/>
<evidence type="ECO:0000313" key="7">
    <source>
        <dbReference type="Proteomes" id="UP000215086"/>
    </source>
</evidence>
<evidence type="ECO:0000256" key="4">
    <source>
        <dbReference type="SAM" id="MobiDB-lite"/>
    </source>
</evidence>
<gene>
    <name evidence="6" type="ORF">THTE_0549</name>
</gene>
<dbReference type="KEGG" id="ttf:THTE_0549"/>
<evidence type="ECO:0000256" key="1">
    <source>
        <dbReference type="ARBA" id="ARBA00022737"/>
    </source>
</evidence>
<dbReference type="EMBL" id="CP018477">
    <property type="protein sequence ID" value="ASV73151.1"/>
    <property type="molecule type" value="Genomic_DNA"/>
</dbReference>
<dbReference type="SMART" id="SM00028">
    <property type="entry name" value="TPR"/>
    <property type="match status" value="6"/>
</dbReference>
<accession>A0A286RB21</accession>
<evidence type="ECO:0000313" key="6">
    <source>
        <dbReference type="EMBL" id="ASV73151.1"/>
    </source>
</evidence>
<dbReference type="SUPFAM" id="SSF48452">
    <property type="entry name" value="TPR-like"/>
    <property type="match status" value="2"/>
</dbReference>
<feature type="repeat" description="TPR" evidence="3">
    <location>
        <begin position="432"/>
        <end position="465"/>
    </location>
</feature>
<keyword evidence="5" id="KW-0812">Transmembrane</keyword>
<feature type="repeat" description="TPR" evidence="3">
    <location>
        <begin position="141"/>
        <end position="174"/>
    </location>
</feature>
<evidence type="ECO:0000256" key="5">
    <source>
        <dbReference type="SAM" id="Phobius"/>
    </source>
</evidence>
<dbReference type="PANTHER" id="PTHR45586:SF1">
    <property type="entry name" value="LIPOPOLYSACCHARIDE ASSEMBLY PROTEIN B"/>
    <property type="match status" value="1"/>
</dbReference>
<feature type="region of interest" description="Disordered" evidence="4">
    <location>
        <begin position="53"/>
        <end position="84"/>
    </location>
</feature>
<reference evidence="6 7" key="1">
    <citation type="journal article" name="Front. Microbiol.">
        <title>Sugar Metabolism of the First Thermophilic Planctomycete Thermogutta terrifontis: Comparative Genomic and Transcriptomic Approaches.</title>
        <authorList>
            <person name="Elcheninov A.G."/>
            <person name="Menzel P."/>
            <person name="Gudbergsdottir S.R."/>
            <person name="Slesarev A.I."/>
            <person name="Kadnikov V.V."/>
            <person name="Krogh A."/>
            <person name="Bonch-Osmolovskaya E.A."/>
            <person name="Peng X."/>
            <person name="Kublanov I.V."/>
        </authorList>
    </citation>
    <scope>NUCLEOTIDE SEQUENCE [LARGE SCALE GENOMIC DNA]</scope>
    <source>
        <strain evidence="6 7">R1</strain>
    </source>
</reference>
<dbReference type="PROSITE" id="PS50005">
    <property type="entry name" value="TPR"/>
    <property type="match status" value="4"/>
</dbReference>
<dbReference type="PANTHER" id="PTHR45586">
    <property type="entry name" value="TPR REPEAT-CONTAINING PROTEIN PA4667"/>
    <property type="match status" value="1"/>
</dbReference>
<dbReference type="InterPro" id="IPR011990">
    <property type="entry name" value="TPR-like_helical_dom_sf"/>
</dbReference>
<keyword evidence="5" id="KW-1133">Transmembrane helix</keyword>
<keyword evidence="2 3" id="KW-0802">TPR repeat</keyword>
<protein>
    <submittedName>
        <fullName evidence="6">TPR repeat protein</fullName>
    </submittedName>
</protein>
<dbReference type="Gene3D" id="1.25.40.10">
    <property type="entry name" value="Tetratricopeptide repeat domain"/>
    <property type="match status" value="3"/>
</dbReference>
<feature type="repeat" description="TPR" evidence="3">
    <location>
        <begin position="296"/>
        <end position="329"/>
    </location>
</feature>
<feature type="compositionally biased region" description="Polar residues" evidence="4">
    <location>
        <begin position="61"/>
        <end position="72"/>
    </location>
</feature>